<name>A0AAN6VEE2_9PEZI</name>
<organism evidence="2 3">
    <name type="scientific">Chaetomidium leptoderma</name>
    <dbReference type="NCBI Taxonomy" id="669021"/>
    <lineage>
        <taxon>Eukaryota</taxon>
        <taxon>Fungi</taxon>
        <taxon>Dikarya</taxon>
        <taxon>Ascomycota</taxon>
        <taxon>Pezizomycotina</taxon>
        <taxon>Sordariomycetes</taxon>
        <taxon>Sordariomycetidae</taxon>
        <taxon>Sordariales</taxon>
        <taxon>Chaetomiaceae</taxon>
        <taxon>Chaetomidium</taxon>
    </lineage>
</organism>
<reference evidence="2" key="1">
    <citation type="journal article" date="2023" name="Mol. Phylogenet. Evol.">
        <title>Genome-scale phylogeny and comparative genomics of the fungal order Sordariales.</title>
        <authorList>
            <person name="Hensen N."/>
            <person name="Bonometti L."/>
            <person name="Westerberg I."/>
            <person name="Brannstrom I.O."/>
            <person name="Guillou S."/>
            <person name="Cros-Aarteil S."/>
            <person name="Calhoun S."/>
            <person name="Haridas S."/>
            <person name="Kuo A."/>
            <person name="Mondo S."/>
            <person name="Pangilinan J."/>
            <person name="Riley R."/>
            <person name="LaButti K."/>
            <person name="Andreopoulos B."/>
            <person name="Lipzen A."/>
            <person name="Chen C."/>
            <person name="Yan M."/>
            <person name="Daum C."/>
            <person name="Ng V."/>
            <person name="Clum A."/>
            <person name="Steindorff A."/>
            <person name="Ohm R.A."/>
            <person name="Martin F."/>
            <person name="Silar P."/>
            <person name="Natvig D.O."/>
            <person name="Lalanne C."/>
            <person name="Gautier V."/>
            <person name="Ament-Velasquez S.L."/>
            <person name="Kruys A."/>
            <person name="Hutchinson M.I."/>
            <person name="Powell A.J."/>
            <person name="Barry K."/>
            <person name="Miller A.N."/>
            <person name="Grigoriev I.V."/>
            <person name="Debuchy R."/>
            <person name="Gladieux P."/>
            <person name="Hiltunen Thoren M."/>
            <person name="Johannesson H."/>
        </authorList>
    </citation>
    <scope>NUCLEOTIDE SEQUENCE</scope>
    <source>
        <strain evidence="2">CBS 538.74</strain>
    </source>
</reference>
<feature type="non-terminal residue" evidence="2">
    <location>
        <position position="1"/>
    </location>
</feature>
<comment type="caution">
    <text evidence="2">The sequence shown here is derived from an EMBL/GenBank/DDBJ whole genome shotgun (WGS) entry which is preliminary data.</text>
</comment>
<protein>
    <recommendedName>
        <fullName evidence="1">DUF6546 domain-containing protein</fullName>
    </recommendedName>
</protein>
<dbReference type="Proteomes" id="UP001302745">
    <property type="component" value="Unassembled WGS sequence"/>
</dbReference>
<evidence type="ECO:0000313" key="3">
    <source>
        <dbReference type="Proteomes" id="UP001302745"/>
    </source>
</evidence>
<accession>A0AAN6VEE2</accession>
<keyword evidence="3" id="KW-1185">Reference proteome</keyword>
<dbReference type="AlphaFoldDB" id="A0AAN6VEE2"/>
<evidence type="ECO:0000313" key="2">
    <source>
        <dbReference type="EMBL" id="KAK4149785.1"/>
    </source>
</evidence>
<dbReference type="Pfam" id="PF20183">
    <property type="entry name" value="DUF6546"/>
    <property type="match status" value="1"/>
</dbReference>
<gene>
    <name evidence="2" type="ORF">C8A00DRAFT_37621</name>
</gene>
<sequence length="395" mass="45325">EQEGALSHRKNVRIIELELIQLFETLSVWNEYSPDGEGIVGDVTLEISIHSPSDREHGFAYYNLDDGPDPLPSSAEHFIGDGSHMQGFRVGQVARLFGRSAMDIRIARALPRIWSIASLVVRRQTRRRLTPPGICRILRALPNLQTVAVEFWREWTIFEQERADRGHAFILDSALPDSLRSLTLFEDFNEDLNQLFESESRREEDDVDFTRIANPQVGRALAERSVDLEEVAVSFVVDAVDFFRYCRPNRTWDKLRSLSLTSLMLHPLEDRVNMNNMLRSASVAVKRMPKLTILEIWNGARGLACLFQYEVHDKSATMTFKSTPGIDLEGSVVEAWKKAALEHSGRVLKVDYQVLEKKHIWTHAHAIRHLGLKVQVLDPASEQRIIWERMPRHEV</sequence>
<dbReference type="InterPro" id="IPR046676">
    <property type="entry name" value="DUF6546"/>
</dbReference>
<dbReference type="EMBL" id="MU857124">
    <property type="protein sequence ID" value="KAK4149785.1"/>
    <property type="molecule type" value="Genomic_DNA"/>
</dbReference>
<feature type="domain" description="DUF6546" evidence="1">
    <location>
        <begin position="175"/>
        <end position="378"/>
    </location>
</feature>
<reference evidence="2" key="2">
    <citation type="submission" date="2023-05" db="EMBL/GenBank/DDBJ databases">
        <authorList>
            <consortium name="Lawrence Berkeley National Laboratory"/>
            <person name="Steindorff A."/>
            <person name="Hensen N."/>
            <person name="Bonometti L."/>
            <person name="Westerberg I."/>
            <person name="Brannstrom I.O."/>
            <person name="Guillou S."/>
            <person name="Cros-Aarteil S."/>
            <person name="Calhoun S."/>
            <person name="Haridas S."/>
            <person name="Kuo A."/>
            <person name="Mondo S."/>
            <person name="Pangilinan J."/>
            <person name="Riley R."/>
            <person name="Labutti K."/>
            <person name="Andreopoulos B."/>
            <person name="Lipzen A."/>
            <person name="Chen C."/>
            <person name="Yanf M."/>
            <person name="Daum C."/>
            <person name="Ng V."/>
            <person name="Clum A."/>
            <person name="Ohm R."/>
            <person name="Martin F."/>
            <person name="Silar P."/>
            <person name="Natvig D."/>
            <person name="Lalanne C."/>
            <person name="Gautier V."/>
            <person name="Ament-Velasquez S.L."/>
            <person name="Kruys A."/>
            <person name="Hutchinson M.I."/>
            <person name="Powell A.J."/>
            <person name="Barry K."/>
            <person name="Miller A.N."/>
            <person name="Grigoriev I.V."/>
            <person name="Debuchy R."/>
            <person name="Gladieux P."/>
            <person name="Thoren M.H."/>
            <person name="Johannesson H."/>
        </authorList>
    </citation>
    <scope>NUCLEOTIDE SEQUENCE</scope>
    <source>
        <strain evidence="2">CBS 538.74</strain>
    </source>
</reference>
<proteinExistence type="predicted"/>
<evidence type="ECO:0000259" key="1">
    <source>
        <dbReference type="Pfam" id="PF20183"/>
    </source>
</evidence>